<dbReference type="Pfam" id="PF01557">
    <property type="entry name" value="FAA_hydrolase"/>
    <property type="match status" value="1"/>
</dbReference>
<dbReference type="PANTHER" id="PTHR42796">
    <property type="entry name" value="FUMARYLACETOACETATE HYDROLASE DOMAIN-CONTAINING PROTEIN 2A-RELATED"/>
    <property type="match status" value="1"/>
</dbReference>
<protein>
    <submittedName>
        <fullName evidence="4">Fumarylacetoacetate hydrolase family protein</fullName>
    </submittedName>
</protein>
<keyword evidence="2" id="KW-0479">Metal-binding</keyword>
<gene>
    <name evidence="4" type="ORF">QJ043_09565</name>
</gene>
<dbReference type="Gene3D" id="3.90.850.10">
    <property type="entry name" value="Fumarylacetoacetase-like, C-terminal domain"/>
    <property type="match status" value="1"/>
</dbReference>
<evidence type="ECO:0000313" key="5">
    <source>
        <dbReference type="Proteomes" id="UP001431693"/>
    </source>
</evidence>
<dbReference type="InterPro" id="IPR051121">
    <property type="entry name" value="FAH"/>
</dbReference>
<name>A0ABT6ZMP2_9ACTN</name>
<dbReference type="PANTHER" id="PTHR42796:SF4">
    <property type="entry name" value="FUMARYLACETOACETATE HYDROLASE DOMAIN-CONTAINING PROTEIN 2A"/>
    <property type="match status" value="1"/>
</dbReference>
<evidence type="ECO:0000256" key="2">
    <source>
        <dbReference type="ARBA" id="ARBA00022723"/>
    </source>
</evidence>
<accession>A0ABT6ZMP2</accession>
<evidence type="ECO:0000313" key="4">
    <source>
        <dbReference type="EMBL" id="MDJ1130322.1"/>
    </source>
</evidence>
<dbReference type="InterPro" id="IPR011234">
    <property type="entry name" value="Fumarylacetoacetase-like_C"/>
</dbReference>
<proteinExistence type="inferred from homology"/>
<comment type="caution">
    <text evidence="4">The sequence shown here is derived from an EMBL/GenBank/DDBJ whole genome shotgun (WGS) entry which is preliminary data.</text>
</comment>
<sequence>MKLASLRTASGTTLGILDGGRLVDVAATAAERALDVPVTMEQLIAQGPLGREALADLLGGEVVTLDPDAATFAPVVADPEKILCVGINYRKHSAEFQMDVPSEPLLFGKYNNALAAHRETVGLSPVSNQYDYEAELVMVVGRRAHDVPQDRALDYVFGYTVGNDLTARDLQHRTGQWLIGKSLDQFAPTGPYLVTADSFDPAHKRIGLTKNGVPEQDATTDAMVFDCAQILSCASRYLTLEPGDLIFTGTPEGVVCGKPAGQQDWIRPGDVVEATIEGIGTLTTRFA</sequence>
<dbReference type="Proteomes" id="UP001431693">
    <property type="component" value="Unassembled WGS sequence"/>
</dbReference>
<evidence type="ECO:0000256" key="1">
    <source>
        <dbReference type="ARBA" id="ARBA00010211"/>
    </source>
</evidence>
<reference evidence="4" key="1">
    <citation type="submission" date="2023-05" db="EMBL/GenBank/DDBJ databases">
        <title>[olsenella] sp. nov., isolated from a pig farm feces dump.</title>
        <authorList>
            <person name="Chang Y.-H."/>
        </authorList>
    </citation>
    <scope>NUCLEOTIDE SEQUENCE</scope>
    <source>
        <strain evidence="4">YH-ols2217</strain>
    </source>
</reference>
<dbReference type="RefSeq" id="WP_283713441.1">
    <property type="nucleotide sequence ID" value="NZ_JASJEW010000004.1"/>
</dbReference>
<keyword evidence="4" id="KW-0378">Hydrolase</keyword>
<organism evidence="4 5">
    <name type="scientific">Kribbibacterium absianum</name>
    <dbReference type="NCBI Taxonomy" id="3044210"/>
    <lineage>
        <taxon>Bacteria</taxon>
        <taxon>Bacillati</taxon>
        <taxon>Actinomycetota</taxon>
        <taxon>Coriobacteriia</taxon>
        <taxon>Coriobacteriales</taxon>
        <taxon>Kribbibacteriaceae</taxon>
        <taxon>Kribbibacterium</taxon>
    </lineage>
</organism>
<dbReference type="SUPFAM" id="SSF56529">
    <property type="entry name" value="FAH"/>
    <property type="match status" value="1"/>
</dbReference>
<comment type="similarity">
    <text evidence="1">Belongs to the FAH family.</text>
</comment>
<dbReference type="EMBL" id="JASJEX010000005">
    <property type="protein sequence ID" value="MDJ1130322.1"/>
    <property type="molecule type" value="Genomic_DNA"/>
</dbReference>
<dbReference type="InterPro" id="IPR036663">
    <property type="entry name" value="Fumarylacetoacetase_C_sf"/>
</dbReference>
<feature type="domain" description="Fumarylacetoacetase-like C-terminal" evidence="3">
    <location>
        <begin position="81"/>
        <end position="286"/>
    </location>
</feature>
<evidence type="ECO:0000259" key="3">
    <source>
        <dbReference type="Pfam" id="PF01557"/>
    </source>
</evidence>
<keyword evidence="5" id="KW-1185">Reference proteome</keyword>
<dbReference type="GO" id="GO:0016787">
    <property type="term" value="F:hydrolase activity"/>
    <property type="evidence" value="ECO:0007669"/>
    <property type="project" value="UniProtKB-KW"/>
</dbReference>